<feature type="region of interest" description="Disordered" evidence="1">
    <location>
        <begin position="1"/>
        <end position="62"/>
    </location>
</feature>
<feature type="compositionally biased region" description="Basic and acidic residues" evidence="1">
    <location>
        <begin position="25"/>
        <end position="62"/>
    </location>
</feature>
<reference evidence="2 3" key="1">
    <citation type="submission" date="2020-01" db="EMBL/GenBank/DDBJ databases">
        <title>Genome analysis.</title>
        <authorList>
            <person name="Wu S."/>
            <person name="Wang G."/>
        </authorList>
    </citation>
    <scope>NUCLEOTIDE SEQUENCE [LARGE SCALE GENOMIC DNA]</scope>
    <source>
        <strain evidence="2 3">SYL130</strain>
    </source>
</reference>
<comment type="caution">
    <text evidence="2">The sequence shown here is derived from an EMBL/GenBank/DDBJ whole genome shotgun (WGS) entry which is preliminary data.</text>
</comment>
<name>A0ABW9ZUP9_9BACT</name>
<sequence>MKNAMNSNSQQSKRSKPIQTSTQKSRPEIRDNIDSRANEEQDWKGTDTTHNKREVHSKGKKA</sequence>
<evidence type="ECO:0000256" key="1">
    <source>
        <dbReference type="SAM" id="MobiDB-lite"/>
    </source>
</evidence>
<keyword evidence="3" id="KW-1185">Reference proteome</keyword>
<accession>A0ABW9ZUP9</accession>
<organism evidence="2 3">
    <name type="scientific">Sediminibacterium roseum</name>
    <dbReference type="NCBI Taxonomy" id="1978412"/>
    <lineage>
        <taxon>Bacteria</taxon>
        <taxon>Pseudomonadati</taxon>
        <taxon>Bacteroidota</taxon>
        <taxon>Chitinophagia</taxon>
        <taxon>Chitinophagales</taxon>
        <taxon>Chitinophagaceae</taxon>
        <taxon>Sediminibacterium</taxon>
    </lineage>
</organism>
<gene>
    <name evidence="2" type="ORF">GWC95_09175</name>
</gene>
<feature type="compositionally biased region" description="Polar residues" evidence="1">
    <location>
        <begin position="1"/>
        <end position="24"/>
    </location>
</feature>
<dbReference type="RefSeq" id="WP_202630256.1">
    <property type="nucleotide sequence ID" value="NZ_JAACJS010000012.1"/>
</dbReference>
<proteinExistence type="predicted"/>
<dbReference type="EMBL" id="JAACJS010000012">
    <property type="protein sequence ID" value="NCI50092.1"/>
    <property type="molecule type" value="Genomic_DNA"/>
</dbReference>
<evidence type="ECO:0000313" key="3">
    <source>
        <dbReference type="Proteomes" id="UP000753802"/>
    </source>
</evidence>
<dbReference type="Proteomes" id="UP000753802">
    <property type="component" value="Unassembled WGS sequence"/>
</dbReference>
<protein>
    <submittedName>
        <fullName evidence="2">Uncharacterized protein</fullName>
    </submittedName>
</protein>
<evidence type="ECO:0000313" key="2">
    <source>
        <dbReference type="EMBL" id="NCI50092.1"/>
    </source>
</evidence>